<dbReference type="GeneTree" id="ENSGT00900000143351"/>
<dbReference type="Proteomes" id="UP000694547">
    <property type="component" value="Chromosome 1"/>
</dbReference>
<reference evidence="2 3" key="1">
    <citation type="submission" date="2018-10" db="EMBL/GenBank/DDBJ databases">
        <title>Improved assembly of the deer mouse Peromyscus maniculatus genome.</title>
        <authorList>
            <person name="Lassance J.-M."/>
            <person name="Hoekstra H.E."/>
        </authorList>
    </citation>
    <scope>NUCLEOTIDE SEQUENCE [LARGE SCALE GENOMIC DNA]</scope>
</reference>
<organism evidence="2 3">
    <name type="scientific">Peromyscus maniculatus bairdii</name>
    <name type="common">Prairie deer mouse</name>
    <dbReference type="NCBI Taxonomy" id="230844"/>
    <lineage>
        <taxon>Eukaryota</taxon>
        <taxon>Metazoa</taxon>
        <taxon>Chordata</taxon>
        <taxon>Craniata</taxon>
        <taxon>Vertebrata</taxon>
        <taxon>Euteleostomi</taxon>
        <taxon>Mammalia</taxon>
        <taxon>Eutheria</taxon>
        <taxon>Euarchontoglires</taxon>
        <taxon>Glires</taxon>
        <taxon>Rodentia</taxon>
        <taxon>Myomorpha</taxon>
        <taxon>Muroidea</taxon>
        <taxon>Cricetidae</taxon>
        <taxon>Neotominae</taxon>
        <taxon>Peromyscus</taxon>
    </lineage>
</organism>
<evidence type="ECO:0000256" key="1">
    <source>
        <dbReference type="SAM" id="MobiDB-lite"/>
    </source>
</evidence>
<keyword evidence="3" id="KW-1185">Reference proteome</keyword>
<evidence type="ECO:0000313" key="3">
    <source>
        <dbReference type="Proteomes" id="UP000694547"/>
    </source>
</evidence>
<protein>
    <submittedName>
        <fullName evidence="2">Uncharacterized protein</fullName>
    </submittedName>
</protein>
<evidence type="ECO:0000313" key="2">
    <source>
        <dbReference type="Ensembl" id="ENSPEMP00000029576.1"/>
    </source>
</evidence>
<name>A0A8C8UC80_PERMB</name>
<dbReference type="AlphaFoldDB" id="A0A8C8UC80"/>
<sequence>MRVPGDIVSTLLQGHWARRTRLGVAALGKNGGCLAPEGAAGHAWQGGQPRASNQRGAHGPGADLELGRDQGQGCPLAKPGPARRQSAGPESGLGEAGGRRVGGHKIPPLSKELLAFDCSWVKERKFSSVE</sequence>
<feature type="region of interest" description="Disordered" evidence="1">
    <location>
        <begin position="36"/>
        <end position="106"/>
    </location>
</feature>
<proteinExistence type="predicted"/>
<reference evidence="2" key="3">
    <citation type="submission" date="2025-09" db="UniProtKB">
        <authorList>
            <consortium name="Ensembl"/>
        </authorList>
    </citation>
    <scope>IDENTIFICATION</scope>
</reference>
<dbReference type="Ensembl" id="ENSPEMT00000036316.1">
    <property type="protein sequence ID" value="ENSPEMP00000029576.1"/>
    <property type="gene ID" value="ENSPEMG00000027884.1"/>
</dbReference>
<reference evidence="2" key="2">
    <citation type="submission" date="2025-08" db="UniProtKB">
        <authorList>
            <consortium name="Ensembl"/>
        </authorList>
    </citation>
    <scope>IDENTIFICATION</scope>
</reference>
<accession>A0A8C8UC80</accession>